<dbReference type="Proteomes" id="UP001600943">
    <property type="component" value="Unassembled WGS sequence"/>
</dbReference>
<sequence>MKKKTIVVIAVIGVLAAAAAVSVFWIGKEKREKEAEDTALEALFLRDGSGETVGNYLFVDTRNQTPFTGPLEGSITDEQGEELEPWELENGDVVKIYGNGIMTMSYPGQYPGITKIVRIQKQNQELLEQYGELLKQFSYQEEASALPFLNLEYSQPQAVVTAAVNTTGGYRWEYENEAGETVSETTDAAFILQWNEYEEIKIPEHTDVKLVFSKEPEEITVTRYESSMQGQTEVSEAEQYGEAVTVTKEEEGSVMQAEPGYIYSVMAKWDNGEAEYGFQTFPMPSLQKRYLHDRFEAGGEGI</sequence>
<evidence type="ECO:0000313" key="2">
    <source>
        <dbReference type="Proteomes" id="UP001600943"/>
    </source>
</evidence>
<dbReference type="EMBL" id="BAABYW010000001">
    <property type="protein sequence ID" value="GAA6407556.1"/>
    <property type="molecule type" value="Genomic_DNA"/>
</dbReference>
<comment type="caution">
    <text evidence="1">The sequence shown here is derived from an EMBL/GenBank/DDBJ whole genome shotgun (WGS) entry which is preliminary data.</text>
</comment>
<gene>
    <name evidence="1" type="ORF">K040078D81_16730</name>
</gene>
<evidence type="ECO:0008006" key="3">
    <source>
        <dbReference type="Google" id="ProtNLM"/>
    </source>
</evidence>
<keyword evidence="2" id="KW-1185">Reference proteome</keyword>
<reference evidence="1 2" key="1">
    <citation type="submission" date="2024-04" db="EMBL/GenBank/DDBJ databases">
        <title>Defined microbial consortia suppress multidrug-resistant proinflammatory Enterobacteriaceae via ecological control.</title>
        <authorList>
            <person name="Furuichi M."/>
            <person name="Kawaguchi T."/>
            <person name="Pust M."/>
            <person name="Yasuma K."/>
            <person name="Plichta D."/>
            <person name="Hasegawa N."/>
            <person name="Ohya T."/>
            <person name="Bhattarai S."/>
            <person name="Sasajima S."/>
            <person name="Aoto Y."/>
            <person name="Tuganbaev T."/>
            <person name="Yaginuma M."/>
            <person name="Ueda M."/>
            <person name="Okahashi N."/>
            <person name="Amafuji K."/>
            <person name="Kiridooshi Y."/>
            <person name="Sugita K."/>
            <person name="Strazar M."/>
            <person name="Skelly A."/>
            <person name="Suda W."/>
            <person name="Hattori M."/>
            <person name="Nakamoto N."/>
            <person name="Caballero S."/>
            <person name="Norman J."/>
            <person name="Olle B."/>
            <person name="Tanoue T."/>
            <person name="Arita M."/>
            <person name="Bucci V."/>
            <person name="Atarashi K."/>
            <person name="Xavier R."/>
            <person name="Honda K."/>
        </authorList>
    </citation>
    <scope>NUCLEOTIDE SEQUENCE [LARGE SCALE GENOMIC DNA]</scope>
    <source>
        <strain evidence="2">k04-0078-D8-1</strain>
    </source>
</reference>
<name>A0ABQ0B7W5_9FIRM</name>
<organism evidence="1 2">
    <name type="scientific">Blautia hominis</name>
    <dbReference type="NCBI Taxonomy" id="2025493"/>
    <lineage>
        <taxon>Bacteria</taxon>
        <taxon>Bacillati</taxon>
        <taxon>Bacillota</taxon>
        <taxon>Clostridia</taxon>
        <taxon>Lachnospirales</taxon>
        <taxon>Lachnospiraceae</taxon>
        <taxon>Blautia</taxon>
    </lineage>
</organism>
<proteinExistence type="predicted"/>
<protein>
    <recommendedName>
        <fullName evidence="3">DUF4367 domain-containing protein</fullName>
    </recommendedName>
</protein>
<dbReference type="RefSeq" id="WP_390404541.1">
    <property type="nucleotide sequence ID" value="NZ_BAABYW010000001.1"/>
</dbReference>
<accession>A0ABQ0B7W5</accession>
<evidence type="ECO:0000313" key="1">
    <source>
        <dbReference type="EMBL" id="GAA6407556.1"/>
    </source>
</evidence>